<dbReference type="InterPro" id="IPR041117">
    <property type="entry name" value="SoxA_A3"/>
</dbReference>
<dbReference type="InterPro" id="IPR006222">
    <property type="entry name" value="GCVT_N"/>
</dbReference>
<dbReference type="Gene3D" id="3.30.1360.120">
    <property type="entry name" value="Probable tRNA modification gtpase trme, domain 1"/>
    <property type="match status" value="1"/>
</dbReference>
<dbReference type="Pfam" id="PF08669">
    <property type="entry name" value="GCV_T_C"/>
    <property type="match status" value="1"/>
</dbReference>
<dbReference type="InterPro" id="IPR029043">
    <property type="entry name" value="GcvT/YgfZ_C"/>
</dbReference>
<evidence type="ECO:0000313" key="6">
    <source>
        <dbReference type="EMBL" id="MBT3143330.1"/>
    </source>
</evidence>
<dbReference type="EMBL" id="JAHHDY010000022">
    <property type="protein sequence ID" value="MBT3143330.1"/>
    <property type="molecule type" value="Genomic_DNA"/>
</dbReference>
<dbReference type="PRINTS" id="PR00411">
    <property type="entry name" value="PNDRDTASEI"/>
</dbReference>
<evidence type="ECO:0000259" key="5">
    <source>
        <dbReference type="Pfam" id="PF17806"/>
    </source>
</evidence>
<organism evidence="6 7">
    <name type="scientific">Falsiruegeria litorea</name>
    <dbReference type="NCBI Taxonomy" id="1280831"/>
    <lineage>
        <taxon>Bacteria</taxon>
        <taxon>Pseudomonadati</taxon>
        <taxon>Pseudomonadota</taxon>
        <taxon>Alphaproteobacteria</taxon>
        <taxon>Rhodobacterales</taxon>
        <taxon>Roseobacteraceae</taxon>
        <taxon>Falsiruegeria</taxon>
    </lineage>
</organism>
<dbReference type="Pfam" id="PF12831">
    <property type="entry name" value="FAD_oxidored"/>
    <property type="match status" value="1"/>
</dbReference>
<dbReference type="SUPFAM" id="SSF101790">
    <property type="entry name" value="Aminomethyltransferase beta-barrel domain"/>
    <property type="match status" value="1"/>
</dbReference>
<dbReference type="Gene3D" id="3.50.50.60">
    <property type="entry name" value="FAD/NAD(P)-binding domain"/>
    <property type="match status" value="1"/>
</dbReference>
<evidence type="ECO:0000313" key="7">
    <source>
        <dbReference type="Proteomes" id="UP000763802"/>
    </source>
</evidence>
<dbReference type="InterPro" id="IPR036188">
    <property type="entry name" value="FAD/NAD-bd_sf"/>
</dbReference>
<evidence type="ECO:0000259" key="3">
    <source>
        <dbReference type="Pfam" id="PF01571"/>
    </source>
</evidence>
<dbReference type="SUPFAM" id="SSF103025">
    <property type="entry name" value="Folate-binding domain"/>
    <property type="match status" value="1"/>
</dbReference>
<dbReference type="Pfam" id="PF13510">
    <property type="entry name" value="Fer2_4"/>
    <property type="match status" value="1"/>
</dbReference>
<dbReference type="PANTHER" id="PTHR43757">
    <property type="entry name" value="AMINOMETHYLTRANSFERASE"/>
    <property type="match status" value="1"/>
</dbReference>
<name>A0ABS5WW10_9RHOB</name>
<feature type="domain" description="Aminomethyltransferase C-terminal" evidence="4">
    <location>
        <begin position="842"/>
        <end position="925"/>
    </location>
</feature>
<keyword evidence="7" id="KW-1185">Reference proteome</keyword>
<reference evidence="6 7" key="1">
    <citation type="submission" date="2021-05" db="EMBL/GenBank/DDBJ databases">
        <title>Draft genomes of marine bacteria isolated from model chitin particles.</title>
        <authorList>
            <person name="Datta M.S."/>
            <person name="Schwartzman J.A."/>
            <person name="Cordero O."/>
        </authorList>
    </citation>
    <scope>NUCLEOTIDE SEQUENCE [LARGE SCALE GENOMIC DNA]</scope>
    <source>
        <strain evidence="6 7">4E07</strain>
    </source>
</reference>
<sequence length="933" mass="100611">MTGFRLGTGGRIDRSRVLNFTFDGTRYSGHPGDTLASALIANGVRIMGRSFKYHRPRSVWSAWFDDPNAIFNIRLGDVHRPNCPAATTLLEDGMHARAVNSFPSAARDIKSVLDLGHRFLSAGFYYKMFMWPDWHLFEPTIRKMAGLGALEGGPLEDSHSTQRFDHCDLLVVGGGVAGLQAAATAAEAGQSVVLVDDHAELGGKAWQSPTVDGHPVADWIAEQTKRISAAGGRILTRTTAFGIYDHAMVGLCTEHGFCEQPSLTRMRPEKLIMATGALDRPLTFAQNDVPGVMSLDGAAEFAGRYGVAVGRRACVIADHGLAEQQISTLRDEGLDIDVVEPKDALPKAMGRRAVTGLQVGPHHFTCDTVLTSAGLMPIVHLWRHAGGKLDWDSNAQAFVPAAGPAWITAIGAAAGTFDLDDALAEATAVATGAARPRRKADYCARPRPAVLGTSQRQWIDFQHDVTLKDVELAARENYVSVEHLKRYTTLGMASDQGKTSNVAGLSAMAALQGKEIPEVGTTTFRPPFVPVPLELYRGHHRGELFHPLKRLCLEPQHRAADAAMGEYGGWLRPGWYGGGDADQAAAREVRMARTTAGIFDASPLGKIEVMGPDAEKFVNFIYYNTVATLKPGHIRYGFMLTESGAVYDDGVIARLDENRFVVSCSSSHVDGVVSLLENWRQDGNDPDRIFVHDTTQNWPTVTVTGPKARDIVATLNLGIDLSPEQFKHMQFRAGQFQGAPVRVARVSFTGDVSFEMSCPVAQAAALWGATIEAGAPMSAGAIGLEALSILRAEKGFLIIGKDTDGETMPHDLGFGIPRLKKKAAFVGDRGLQTQKANETNRRQLVGLAVPEGAAMLPCGAHLVSGSGETRRSVGFVTSSYDSPTLNRPIALALLSQGLATEGNAIDVYHLGEKRRARVVPTCQFDPEGERLNA</sequence>
<feature type="domain" description="SoxA A3" evidence="5">
    <location>
        <begin position="455"/>
        <end position="535"/>
    </location>
</feature>
<dbReference type="PRINTS" id="PR00368">
    <property type="entry name" value="FADPNR"/>
</dbReference>
<dbReference type="PANTHER" id="PTHR43757:SF2">
    <property type="entry name" value="AMINOMETHYLTRANSFERASE, MITOCHONDRIAL"/>
    <property type="match status" value="1"/>
</dbReference>
<feature type="domain" description="GCVT N-terminal" evidence="3">
    <location>
        <begin position="555"/>
        <end position="815"/>
    </location>
</feature>
<dbReference type="SUPFAM" id="SSF51905">
    <property type="entry name" value="FAD/NAD(P)-binding domain"/>
    <property type="match status" value="1"/>
</dbReference>
<proteinExistence type="inferred from homology"/>
<comment type="caution">
    <text evidence="6">The sequence shown here is derived from an EMBL/GenBank/DDBJ whole genome shotgun (WGS) entry which is preliminary data.</text>
</comment>
<keyword evidence="2" id="KW-0560">Oxidoreductase</keyword>
<evidence type="ECO:0000256" key="1">
    <source>
        <dbReference type="ARBA" id="ARBA00008609"/>
    </source>
</evidence>
<dbReference type="Pfam" id="PF17806">
    <property type="entry name" value="SO_alpha_A3"/>
    <property type="match status" value="1"/>
</dbReference>
<gene>
    <name evidence="6" type="ORF">KL867_19905</name>
</gene>
<comment type="similarity">
    <text evidence="1">Belongs to the GcvT family.</text>
</comment>
<accession>A0ABS5WW10</accession>
<dbReference type="Proteomes" id="UP000763802">
    <property type="component" value="Unassembled WGS sequence"/>
</dbReference>
<dbReference type="Pfam" id="PF01571">
    <property type="entry name" value="GCV_T"/>
    <property type="match status" value="1"/>
</dbReference>
<dbReference type="InterPro" id="IPR027266">
    <property type="entry name" value="TrmE/GcvT-like"/>
</dbReference>
<dbReference type="Gene3D" id="3.10.20.440">
    <property type="entry name" value="2Fe-2S iron-sulphur cluster binding domain, sarcosine oxidase, alpha subunit, N-terminal domain"/>
    <property type="match status" value="1"/>
</dbReference>
<dbReference type="RefSeq" id="WP_215194233.1">
    <property type="nucleotide sequence ID" value="NZ_JAHHDY010000022.1"/>
</dbReference>
<evidence type="ECO:0000256" key="2">
    <source>
        <dbReference type="ARBA" id="ARBA00023002"/>
    </source>
</evidence>
<protein>
    <submittedName>
        <fullName evidence="6">(2Fe-2S)-binding protein</fullName>
    </submittedName>
</protein>
<dbReference type="InterPro" id="IPR013977">
    <property type="entry name" value="GcvT_C"/>
</dbReference>
<evidence type="ECO:0000259" key="4">
    <source>
        <dbReference type="Pfam" id="PF08669"/>
    </source>
</evidence>
<dbReference type="InterPro" id="IPR042204">
    <property type="entry name" value="2Fe-2S-bd_N"/>
</dbReference>
<dbReference type="InterPro" id="IPR028896">
    <property type="entry name" value="GcvT/YgfZ/DmdA"/>
</dbReference>